<proteinExistence type="predicted"/>
<sequence length="131" mass="14390">MSNQGCSRSDAEIIGFFMHIIYKICAAAQWREAERCGFFEGAAIDIQDGYLHFSTAAQVRETAARHFAGQDGLLLIAIDADSLGEALRYEPSRGGDLFPHLYAKLPLSAVRWVKPLPLGADGLHVFPDLEP</sequence>
<keyword evidence="2" id="KW-1185">Reference proteome</keyword>
<gene>
    <name evidence="1" type="ORF">GGR34_003795</name>
</gene>
<dbReference type="InterPro" id="IPR009297">
    <property type="entry name" value="DUF952"/>
</dbReference>
<dbReference type="Pfam" id="PF06108">
    <property type="entry name" value="DUF952"/>
    <property type="match status" value="1"/>
</dbReference>
<dbReference type="PANTHER" id="PTHR34129:SF1">
    <property type="entry name" value="DUF952 DOMAIN-CONTAINING PROTEIN"/>
    <property type="match status" value="1"/>
</dbReference>
<evidence type="ECO:0000313" key="2">
    <source>
        <dbReference type="Proteomes" id="UP000519439"/>
    </source>
</evidence>
<dbReference type="AlphaFoldDB" id="A0A7W6IIG9"/>
<evidence type="ECO:0000313" key="1">
    <source>
        <dbReference type="EMBL" id="MBB4042110.1"/>
    </source>
</evidence>
<dbReference type="SUPFAM" id="SSF56399">
    <property type="entry name" value="ADP-ribosylation"/>
    <property type="match status" value="1"/>
</dbReference>
<dbReference type="Gene3D" id="3.20.170.20">
    <property type="entry name" value="Protein of unknown function DUF952"/>
    <property type="match status" value="1"/>
</dbReference>
<protein>
    <submittedName>
        <fullName evidence="1">Uncharacterized protein (DUF952 family)</fullName>
    </submittedName>
</protein>
<organism evidence="1 2">
    <name type="scientific">Microvirga flocculans</name>
    <dbReference type="NCBI Taxonomy" id="217168"/>
    <lineage>
        <taxon>Bacteria</taxon>
        <taxon>Pseudomonadati</taxon>
        <taxon>Pseudomonadota</taxon>
        <taxon>Alphaproteobacteria</taxon>
        <taxon>Hyphomicrobiales</taxon>
        <taxon>Methylobacteriaceae</taxon>
        <taxon>Microvirga</taxon>
    </lineage>
</organism>
<accession>A0A7W6IIG9</accession>
<reference evidence="1 2" key="1">
    <citation type="submission" date="2020-08" db="EMBL/GenBank/DDBJ databases">
        <title>Genomic Encyclopedia of Type Strains, Phase IV (KMG-IV): sequencing the most valuable type-strain genomes for metagenomic binning, comparative biology and taxonomic classification.</title>
        <authorList>
            <person name="Goeker M."/>
        </authorList>
    </citation>
    <scope>NUCLEOTIDE SEQUENCE [LARGE SCALE GENOMIC DNA]</scope>
    <source>
        <strain evidence="1 2">DSM 15743</strain>
    </source>
</reference>
<dbReference type="PANTHER" id="PTHR34129">
    <property type="entry name" value="BLR1139 PROTEIN"/>
    <property type="match status" value="1"/>
</dbReference>
<dbReference type="EMBL" id="JACIDC010000020">
    <property type="protein sequence ID" value="MBB4042110.1"/>
    <property type="molecule type" value="Genomic_DNA"/>
</dbReference>
<name>A0A7W6IIG9_9HYPH</name>
<dbReference type="Proteomes" id="UP000519439">
    <property type="component" value="Unassembled WGS sequence"/>
</dbReference>
<comment type="caution">
    <text evidence="1">The sequence shown here is derived from an EMBL/GenBank/DDBJ whole genome shotgun (WGS) entry which is preliminary data.</text>
</comment>